<reference evidence="8" key="2">
    <citation type="submission" date="2020-04" db="EMBL/GenBank/DDBJ databases">
        <title>Deep metagenomics examines the oral microbiome during advanced dental caries in children, revealing novel taxa and co-occurrences with host molecules.</title>
        <authorList>
            <person name="Baker J.L."/>
            <person name="Morton J.T."/>
            <person name="Dinis M."/>
            <person name="Alvarez R."/>
            <person name="Tran N.C."/>
            <person name="Knight R."/>
            <person name="Edlund A."/>
        </authorList>
    </citation>
    <scope>NUCLEOTIDE SEQUENCE</scope>
    <source>
        <strain evidence="8">JCVI_23_bin.11</strain>
    </source>
</reference>
<protein>
    <recommendedName>
        <fullName evidence="11">Galactosyldiacylglycerol synthase</fullName>
    </recommendedName>
</protein>
<dbReference type="GeneID" id="93385192"/>
<evidence type="ECO:0000256" key="2">
    <source>
        <dbReference type="ARBA" id="ARBA00006962"/>
    </source>
</evidence>
<dbReference type="Proteomes" id="UP001210690">
    <property type="component" value="Chromosome"/>
</dbReference>
<evidence type="ECO:0000313" key="8">
    <source>
        <dbReference type="EMBL" id="MBF1306438.1"/>
    </source>
</evidence>
<dbReference type="OrthoDB" id="9815663at2"/>
<evidence type="ECO:0000313" key="7">
    <source>
        <dbReference type="EMBL" id="AIZ36991.1"/>
    </source>
</evidence>
<organism evidence="7 10">
    <name type="scientific">Parvimonas micra</name>
    <dbReference type="NCBI Taxonomy" id="33033"/>
    <lineage>
        <taxon>Bacteria</taxon>
        <taxon>Bacillati</taxon>
        <taxon>Bacillota</taxon>
        <taxon>Tissierellia</taxon>
        <taxon>Tissierellales</taxon>
        <taxon>Peptoniphilaceae</taxon>
        <taxon>Parvimonas</taxon>
    </lineage>
</organism>
<dbReference type="InterPro" id="IPR009695">
    <property type="entry name" value="Diacylglyc_glucosyltr_N"/>
</dbReference>
<evidence type="ECO:0008006" key="11">
    <source>
        <dbReference type="Google" id="ProtNLM"/>
    </source>
</evidence>
<dbReference type="AlphaFoldDB" id="A0A0B4S2X2"/>
<dbReference type="GO" id="GO:0016020">
    <property type="term" value="C:membrane"/>
    <property type="evidence" value="ECO:0007669"/>
    <property type="project" value="UniProtKB-SubCell"/>
</dbReference>
<dbReference type="PANTHER" id="PTHR43025">
    <property type="entry name" value="MONOGALACTOSYLDIACYLGLYCEROL SYNTHASE"/>
    <property type="match status" value="1"/>
</dbReference>
<dbReference type="Proteomes" id="UP000758611">
    <property type="component" value="Unassembled WGS sequence"/>
</dbReference>
<comment type="subcellular location">
    <subcellularLocation>
        <location evidence="1">Membrane</location>
    </subcellularLocation>
</comment>
<dbReference type="RefSeq" id="WP_004832844.1">
    <property type="nucleotide sequence ID" value="NZ_BHYQ01000004.1"/>
</dbReference>
<dbReference type="Pfam" id="PF06925">
    <property type="entry name" value="MGDG_synth"/>
    <property type="match status" value="1"/>
</dbReference>
<dbReference type="EMBL" id="JABZRE010000003">
    <property type="protein sequence ID" value="MBF1306438.1"/>
    <property type="molecule type" value="Genomic_DNA"/>
</dbReference>
<feature type="domain" description="Diacylglycerol glucosyltransferase N-terminal" evidence="6">
    <location>
        <begin position="15"/>
        <end position="178"/>
    </location>
</feature>
<dbReference type="KEGG" id="pmic:NW74_06445"/>
<reference evidence="9" key="3">
    <citation type="submission" date="2022-07" db="EMBL/GenBank/DDBJ databases">
        <title>Parvimonas micra travels from the subgingival sulcus of the human oral cavity to the colorectal adenocarcinoma.</title>
        <authorList>
            <person name="Conde-Perez K."/>
            <person name="Buetas E."/>
            <person name="Aja-Macaya P."/>
            <person name="Martin-De Arribas E."/>
            <person name="Iglesias-Corras I."/>
            <person name="Trigo-Tasende N."/>
            <person name="Nasser-Ali M."/>
            <person name="Estevez L.S."/>
            <person name="Rumbo-Feal S."/>
            <person name="Otero-Alen B."/>
            <person name="Noguera J.F."/>
            <person name="Concha A."/>
            <person name="Pardinas-Lopez S."/>
            <person name="Carda-Dieguez M."/>
            <person name="Gomez-Randulfe I."/>
            <person name="Martinez-Lago N."/>
            <person name="Ladra S."/>
            <person name="Aparicio L.A."/>
            <person name="Bou G."/>
            <person name="Mira A."/>
            <person name="Vallejo J.A."/>
            <person name="Poza M."/>
        </authorList>
    </citation>
    <scope>NUCLEOTIDE SEQUENCE</scope>
    <source>
        <strain evidence="9">PM102KC-G-1</strain>
    </source>
</reference>
<dbReference type="Gene3D" id="3.40.50.2000">
    <property type="entry name" value="Glycogen Phosphorylase B"/>
    <property type="match status" value="1"/>
</dbReference>
<dbReference type="EMBL" id="CP009761">
    <property type="protein sequence ID" value="AIZ36991.1"/>
    <property type="molecule type" value="Genomic_DNA"/>
</dbReference>
<dbReference type="PANTHER" id="PTHR43025:SF3">
    <property type="entry name" value="MONOGALACTOSYLDIACYLGLYCEROL SYNTHASE 1, CHLOROPLASTIC"/>
    <property type="match status" value="1"/>
</dbReference>
<gene>
    <name evidence="8" type="ORF">HXM94_01425</name>
    <name evidence="9" type="ORF">NM222_01365</name>
    <name evidence="7" type="ORF">NW74_06445</name>
</gene>
<comment type="similarity">
    <text evidence="2">Belongs to the glycosyltransferase 28 family.</text>
</comment>
<dbReference type="InterPro" id="IPR050519">
    <property type="entry name" value="Glycosyltransf_28_UgtP"/>
</dbReference>
<evidence type="ECO:0000256" key="4">
    <source>
        <dbReference type="ARBA" id="ARBA00022679"/>
    </source>
</evidence>
<keyword evidence="4" id="KW-0808">Transferase</keyword>
<dbReference type="InterPro" id="IPR007235">
    <property type="entry name" value="Glyco_trans_28_C"/>
</dbReference>
<dbReference type="Proteomes" id="UP000031386">
    <property type="component" value="Chromosome"/>
</dbReference>
<feature type="domain" description="Glycosyl transferase family 28 C-terminal" evidence="5">
    <location>
        <begin position="200"/>
        <end position="340"/>
    </location>
</feature>
<dbReference type="GO" id="GO:0009247">
    <property type="term" value="P:glycolipid biosynthetic process"/>
    <property type="evidence" value="ECO:0007669"/>
    <property type="project" value="InterPro"/>
</dbReference>
<reference evidence="7 10" key="1">
    <citation type="submission" date="2014-10" db="EMBL/GenBank/DDBJ databases">
        <title>Complete genome sequence of Parvimonas micra KCOM 1535 (= ChDC B708).</title>
        <authorList>
            <person name="Kook J.-K."/>
            <person name="Park S.-N."/>
            <person name="Lim Y.K."/>
            <person name="Roh H."/>
        </authorList>
    </citation>
    <scope>NUCLEOTIDE SEQUENCE [LARGE SCALE GENOMIC DNA]</scope>
    <source>
        <strain evidence="7">KCOM 1535</strain>
        <strain evidence="10">KCOM 1535 / ChDC B708</strain>
    </source>
</reference>
<keyword evidence="10" id="KW-1185">Reference proteome</keyword>
<evidence type="ECO:0000259" key="5">
    <source>
        <dbReference type="Pfam" id="PF04101"/>
    </source>
</evidence>
<evidence type="ECO:0000256" key="3">
    <source>
        <dbReference type="ARBA" id="ARBA00022676"/>
    </source>
</evidence>
<evidence type="ECO:0000256" key="1">
    <source>
        <dbReference type="ARBA" id="ARBA00004370"/>
    </source>
</evidence>
<dbReference type="GO" id="GO:0016758">
    <property type="term" value="F:hexosyltransferase activity"/>
    <property type="evidence" value="ECO:0007669"/>
    <property type="project" value="InterPro"/>
</dbReference>
<evidence type="ECO:0000313" key="10">
    <source>
        <dbReference type="Proteomes" id="UP000031386"/>
    </source>
</evidence>
<sequence>MKKALILTASFGGGHNKAANNIREKLELRGFDVEEIDLLKEISEKLDSLLVGGYLGIVTKTPEIYGLIYKGTNLTQSQNVLSKPILNILSNKILPILEEKRPNVVIGTHVFAIGIMEHIKQKKYYNVPFISVITDYITHKMYFSDYVDYYIVASEFTKSRMIDDGIKQDRICAFGIPISDSFKERHYEKKDGFNILTIFGTLGMNDFSEYIMPILDIANDIKLTMVCGKNEELKEKLEKKYSLFIDENRLEIFGYTNEIARLMEENQILITKPGGLTVTEAIVKNIPLIIPFFIPGHEEENKNFIVEEEIGVYANGIDAVVKEIKKFYKNRRKIEYMALNMEDIAKGFSVDKIVELVEKIS</sequence>
<keyword evidence="3" id="KW-0328">Glycosyltransferase</keyword>
<proteinExistence type="inferred from homology"/>
<dbReference type="EMBL" id="CP101412">
    <property type="protein sequence ID" value="WBB31155.1"/>
    <property type="molecule type" value="Genomic_DNA"/>
</dbReference>
<accession>A0A0B4S2X2</accession>
<evidence type="ECO:0000313" key="9">
    <source>
        <dbReference type="EMBL" id="WBB31155.1"/>
    </source>
</evidence>
<dbReference type="STRING" id="33033.NW74_06445"/>
<dbReference type="Pfam" id="PF04101">
    <property type="entry name" value="Glyco_tran_28_C"/>
    <property type="match status" value="1"/>
</dbReference>
<evidence type="ECO:0000259" key="6">
    <source>
        <dbReference type="Pfam" id="PF06925"/>
    </source>
</evidence>
<dbReference type="SUPFAM" id="SSF53756">
    <property type="entry name" value="UDP-Glycosyltransferase/glycogen phosphorylase"/>
    <property type="match status" value="1"/>
</dbReference>
<name>A0A0B4S2X2_9FIRM</name>